<name>A0A842AZ71_9LIST</name>
<gene>
    <name evidence="2" type="ORF">HCA55_01825</name>
</gene>
<evidence type="ECO:0000313" key="3">
    <source>
        <dbReference type="Proteomes" id="UP000548082"/>
    </source>
</evidence>
<organism evidence="2 3">
    <name type="scientific">Listeria booriae</name>
    <dbReference type="NCBI Taxonomy" id="1552123"/>
    <lineage>
        <taxon>Bacteria</taxon>
        <taxon>Bacillati</taxon>
        <taxon>Bacillota</taxon>
        <taxon>Bacilli</taxon>
        <taxon>Bacillales</taxon>
        <taxon>Listeriaceae</taxon>
        <taxon>Listeria</taxon>
    </lineage>
</organism>
<feature type="domain" description="Cysteine-rich CPCC" evidence="1">
    <location>
        <begin position="60"/>
        <end position="96"/>
    </location>
</feature>
<dbReference type="Proteomes" id="UP000548082">
    <property type="component" value="Unassembled WGS sequence"/>
</dbReference>
<reference evidence="2 3" key="1">
    <citation type="submission" date="2020-03" db="EMBL/GenBank/DDBJ databases">
        <title>Soil Listeria distribution.</title>
        <authorList>
            <person name="Liao J."/>
            <person name="Wiedmann M."/>
        </authorList>
    </citation>
    <scope>NUCLEOTIDE SEQUENCE [LARGE SCALE GENOMIC DNA]</scope>
    <source>
        <strain evidence="2 3">FSL L7-0990</strain>
    </source>
</reference>
<sequence>MEKYRCLCCGYLTLETRAEFDICPVCFWEDDVYITITDNEIITLYQDKDLNSDELLNIFSYANNGLTLKEARQNFKDFGACELSMKSHVRKPKSNER</sequence>
<feature type="domain" description="Cysteine-rich CPCC" evidence="1">
    <location>
        <begin position="4"/>
        <end position="33"/>
    </location>
</feature>
<comment type="caution">
    <text evidence="2">The sequence shown here is derived from an EMBL/GenBank/DDBJ whole genome shotgun (WGS) entry which is preliminary data.</text>
</comment>
<evidence type="ECO:0000259" key="1">
    <source>
        <dbReference type="Pfam" id="PF14206"/>
    </source>
</evidence>
<proteinExistence type="predicted"/>
<dbReference type="SUPFAM" id="SSF57802">
    <property type="entry name" value="Rubredoxin-like"/>
    <property type="match status" value="1"/>
</dbReference>
<accession>A0A842AZ71</accession>
<dbReference type="RefSeq" id="WP_185544653.1">
    <property type="nucleotide sequence ID" value="NZ_JAARVD010000001.1"/>
</dbReference>
<evidence type="ECO:0000313" key="2">
    <source>
        <dbReference type="EMBL" id="MBC1795439.1"/>
    </source>
</evidence>
<dbReference type="AlphaFoldDB" id="A0A842AZ71"/>
<dbReference type="EMBL" id="JAARVD010000001">
    <property type="protein sequence ID" value="MBC1795439.1"/>
    <property type="molecule type" value="Genomic_DNA"/>
</dbReference>
<protein>
    <recommendedName>
        <fullName evidence="1">Cysteine-rich CPCC domain-containing protein</fullName>
    </recommendedName>
</protein>
<dbReference type="Pfam" id="PF14206">
    <property type="entry name" value="Cys_rich_CPCC"/>
    <property type="match status" value="2"/>
</dbReference>
<dbReference type="InterPro" id="IPR025983">
    <property type="entry name" value="Cys_rich_CPCC"/>
</dbReference>